<dbReference type="InterPro" id="IPR018376">
    <property type="entry name" value="Enoyl-CoA_hyd/isom_CS"/>
</dbReference>
<comment type="similarity">
    <text evidence="1 2">Belongs to the enoyl-CoA hydratase/isomerase family.</text>
</comment>
<keyword evidence="3" id="KW-0413">Isomerase</keyword>
<dbReference type="InterPro" id="IPR014748">
    <property type="entry name" value="Enoyl-CoA_hydra_C"/>
</dbReference>
<dbReference type="Gene3D" id="3.90.226.10">
    <property type="entry name" value="2-enoyl-CoA Hydratase, Chain A, domain 1"/>
    <property type="match status" value="1"/>
</dbReference>
<name>A0A5B8A1A3_9BACT</name>
<dbReference type="EMBL" id="CP040896">
    <property type="protein sequence ID" value="QDA59922.1"/>
    <property type="molecule type" value="Genomic_DNA"/>
</dbReference>
<dbReference type="OrthoDB" id="9775794at2"/>
<keyword evidence="4" id="KW-1185">Reference proteome</keyword>
<protein>
    <submittedName>
        <fullName evidence="3">2-(1,2-epoxy-1,2-dihydrophenyl)acetyl-CoA isomerase</fullName>
    </submittedName>
</protein>
<dbReference type="PROSITE" id="PS00166">
    <property type="entry name" value="ENOYL_COA_HYDRATASE"/>
    <property type="match status" value="1"/>
</dbReference>
<dbReference type="Gene3D" id="1.10.12.10">
    <property type="entry name" value="Lyase 2-enoyl-coa Hydratase, Chain A, domain 2"/>
    <property type="match status" value="1"/>
</dbReference>
<dbReference type="Pfam" id="PF00378">
    <property type="entry name" value="ECH_1"/>
    <property type="match status" value="1"/>
</dbReference>
<organism evidence="3 4">
    <name type="scientific">Hymenobacter jejuensis</name>
    <dbReference type="NCBI Taxonomy" id="2502781"/>
    <lineage>
        <taxon>Bacteria</taxon>
        <taxon>Pseudomonadati</taxon>
        <taxon>Bacteroidota</taxon>
        <taxon>Cytophagia</taxon>
        <taxon>Cytophagales</taxon>
        <taxon>Hymenobacteraceae</taxon>
        <taxon>Hymenobacter</taxon>
    </lineage>
</organism>
<reference evidence="3 4" key="1">
    <citation type="submission" date="2019-06" db="EMBL/GenBank/DDBJ databases">
        <authorList>
            <person name="Srinivasan S."/>
        </authorList>
    </citation>
    <scope>NUCLEOTIDE SEQUENCE [LARGE SCALE GENOMIC DNA]</scope>
    <source>
        <strain evidence="3 4">17J68-5</strain>
    </source>
</reference>
<dbReference type="Proteomes" id="UP000305398">
    <property type="component" value="Chromosome"/>
</dbReference>
<evidence type="ECO:0000313" key="4">
    <source>
        <dbReference type="Proteomes" id="UP000305398"/>
    </source>
</evidence>
<gene>
    <name evidence="3" type="ORF">FHG12_07275</name>
</gene>
<dbReference type="GO" id="GO:0016853">
    <property type="term" value="F:isomerase activity"/>
    <property type="evidence" value="ECO:0007669"/>
    <property type="project" value="UniProtKB-KW"/>
</dbReference>
<dbReference type="InterPro" id="IPR001753">
    <property type="entry name" value="Enoyl-CoA_hydra/iso"/>
</dbReference>
<accession>A0A5B8A1A3</accession>
<proteinExistence type="inferred from homology"/>
<dbReference type="CDD" id="cd06558">
    <property type="entry name" value="crotonase-like"/>
    <property type="match status" value="1"/>
</dbReference>
<evidence type="ECO:0000256" key="1">
    <source>
        <dbReference type="ARBA" id="ARBA00005254"/>
    </source>
</evidence>
<evidence type="ECO:0000256" key="2">
    <source>
        <dbReference type="RuleBase" id="RU003707"/>
    </source>
</evidence>
<dbReference type="InterPro" id="IPR029045">
    <property type="entry name" value="ClpP/crotonase-like_dom_sf"/>
</dbReference>
<dbReference type="PANTHER" id="PTHR43459:SF1">
    <property type="entry name" value="EG:BACN32G11.4 PROTEIN"/>
    <property type="match status" value="1"/>
</dbReference>
<dbReference type="RefSeq" id="WP_139515101.1">
    <property type="nucleotide sequence ID" value="NZ_CP040896.1"/>
</dbReference>
<sequence>MYTCLLYDVRDAVATITLNRPDVFNAFNDPQSYELQDALKQVARDASVRAVVLTGAGRAFCSGQDLKAAQGDEKRSFYDSLHKRYNPIIRAMRNLPKPIIGRLNGVAAGAGCSLALACDALIASTEASLIEVFINIGLVPDSGSSYFLPRLVGTLKAFELCTLGSKVTAEEALRLGLVNQVVAPEELDAAVAALAARYAAAPTKSIGLIKQMLNKAGAASLDEMLDYEAYCQQIAGESADYKEGVTAFSEKRKPVFKGE</sequence>
<dbReference type="AlphaFoldDB" id="A0A5B8A1A3"/>
<dbReference type="SUPFAM" id="SSF52096">
    <property type="entry name" value="ClpP/crotonase"/>
    <property type="match status" value="1"/>
</dbReference>
<dbReference type="KEGG" id="hyj:FHG12_07275"/>
<dbReference type="PANTHER" id="PTHR43459">
    <property type="entry name" value="ENOYL-COA HYDRATASE"/>
    <property type="match status" value="1"/>
</dbReference>
<evidence type="ECO:0000313" key="3">
    <source>
        <dbReference type="EMBL" id="QDA59922.1"/>
    </source>
</evidence>